<dbReference type="GO" id="GO:0051539">
    <property type="term" value="F:4 iron, 4 sulfur cluster binding"/>
    <property type="evidence" value="ECO:0007669"/>
    <property type="project" value="UniProtKB-KW"/>
</dbReference>
<feature type="transmembrane region" description="Helical" evidence="7">
    <location>
        <begin position="76"/>
        <end position="104"/>
    </location>
</feature>
<dbReference type="Gene3D" id="3.30.70.20">
    <property type="match status" value="1"/>
</dbReference>
<evidence type="ECO:0000256" key="1">
    <source>
        <dbReference type="ARBA" id="ARBA00022448"/>
    </source>
</evidence>
<keyword evidence="4" id="KW-0249">Electron transport</keyword>
<evidence type="ECO:0000256" key="5">
    <source>
        <dbReference type="ARBA" id="ARBA00023004"/>
    </source>
</evidence>
<dbReference type="PROSITE" id="PS51379">
    <property type="entry name" value="4FE4S_FER_2"/>
    <property type="match status" value="2"/>
</dbReference>
<evidence type="ECO:0000259" key="8">
    <source>
        <dbReference type="PROSITE" id="PS51379"/>
    </source>
</evidence>
<keyword evidence="7" id="KW-0472">Membrane</keyword>
<dbReference type="PROSITE" id="PS00198">
    <property type="entry name" value="4FE4S_FER_1"/>
    <property type="match status" value="2"/>
</dbReference>
<comment type="caution">
    <text evidence="9">The sequence shown here is derived from an EMBL/GenBank/DDBJ whole genome shotgun (WGS) entry which is preliminary data.</text>
</comment>
<dbReference type="PANTHER" id="PTHR30176:SF3">
    <property type="entry name" value="FERREDOXIN-TYPE PROTEIN NAPH"/>
    <property type="match status" value="1"/>
</dbReference>
<keyword evidence="2" id="KW-0004">4Fe-4S</keyword>
<dbReference type="PANTHER" id="PTHR30176">
    <property type="entry name" value="FERREDOXIN-TYPE PROTEIN NAPH"/>
    <property type="match status" value="1"/>
</dbReference>
<evidence type="ECO:0000313" key="9">
    <source>
        <dbReference type="EMBL" id="OAG27641.1"/>
    </source>
</evidence>
<dbReference type="Pfam" id="PF12801">
    <property type="entry name" value="Fer4_5"/>
    <property type="match status" value="3"/>
</dbReference>
<dbReference type="STRING" id="1795632.TH606_05880"/>
<dbReference type="GO" id="GO:0046872">
    <property type="term" value="F:metal ion binding"/>
    <property type="evidence" value="ECO:0007669"/>
    <property type="project" value="UniProtKB-KW"/>
</dbReference>
<feature type="transmembrane region" description="Helical" evidence="7">
    <location>
        <begin position="125"/>
        <end position="144"/>
    </location>
</feature>
<reference evidence="9 10" key="1">
    <citation type="submission" date="2016-02" db="EMBL/GenBank/DDBJ databases">
        <title>Draft genome sequence of Thermodesulfatator sp. S606.</title>
        <authorList>
            <person name="Lai Q."/>
            <person name="Cao J."/>
            <person name="Dupont S."/>
            <person name="Shao Z."/>
            <person name="Jebbar M."/>
            <person name="Alain K."/>
        </authorList>
    </citation>
    <scope>NUCLEOTIDE SEQUENCE [LARGE SCALE GENOMIC DNA]</scope>
    <source>
        <strain evidence="9 10">S606</strain>
    </source>
</reference>
<keyword evidence="6" id="KW-0411">Iron-sulfur</keyword>
<keyword evidence="7" id="KW-0812">Transmembrane</keyword>
<keyword evidence="1" id="KW-0813">Transport</keyword>
<feature type="transmembrane region" description="Helical" evidence="7">
    <location>
        <begin position="184"/>
        <end position="204"/>
    </location>
</feature>
<organism evidence="9 10">
    <name type="scientific">Thermodesulfatator autotrophicus</name>
    <dbReference type="NCBI Taxonomy" id="1795632"/>
    <lineage>
        <taxon>Bacteria</taxon>
        <taxon>Pseudomonadati</taxon>
        <taxon>Thermodesulfobacteriota</taxon>
        <taxon>Thermodesulfobacteria</taxon>
        <taxon>Thermodesulfobacteriales</taxon>
        <taxon>Thermodesulfatatoraceae</taxon>
        <taxon>Thermodesulfatator</taxon>
    </lineage>
</organism>
<dbReference type="GO" id="GO:0005886">
    <property type="term" value="C:plasma membrane"/>
    <property type="evidence" value="ECO:0007669"/>
    <property type="project" value="TreeGrafter"/>
</dbReference>
<dbReference type="AlphaFoldDB" id="A0A177E821"/>
<evidence type="ECO:0000256" key="2">
    <source>
        <dbReference type="ARBA" id="ARBA00022485"/>
    </source>
</evidence>
<accession>A0A177E821</accession>
<keyword evidence="7" id="KW-1133">Transmembrane helix</keyword>
<evidence type="ECO:0000256" key="3">
    <source>
        <dbReference type="ARBA" id="ARBA00022723"/>
    </source>
</evidence>
<keyword evidence="3" id="KW-0479">Metal-binding</keyword>
<evidence type="ECO:0000256" key="4">
    <source>
        <dbReference type="ARBA" id="ARBA00022982"/>
    </source>
</evidence>
<evidence type="ECO:0000256" key="7">
    <source>
        <dbReference type="SAM" id="Phobius"/>
    </source>
</evidence>
<dbReference type="SUPFAM" id="SSF54862">
    <property type="entry name" value="4Fe-4S ferredoxins"/>
    <property type="match status" value="1"/>
</dbReference>
<dbReference type="EMBL" id="LSFI01000023">
    <property type="protein sequence ID" value="OAG27641.1"/>
    <property type="molecule type" value="Genomic_DNA"/>
</dbReference>
<feature type="domain" description="4Fe-4S ferredoxin-type" evidence="8">
    <location>
        <begin position="225"/>
        <end position="247"/>
    </location>
</feature>
<dbReference type="InterPro" id="IPR017900">
    <property type="entry name" value="4Fe4S_Fe_S_CS"/>
</dbReference>
<dbReference type="InterPro" id="IPR051684">
    <property type="entry name" value="Electron_Trans/Redox"/>
</dbReference>
<protein>
    <submittedName>
        <fullName evidence="9">4Fe-4S ferredoxin</fullName>
    </submittedName>
</protein>
<sequence>MKLPKRKFVQLFFALLANTNVSFLWQKALYRGPFKGVCFPGLNCYSCPAALFACPLGALQQSLASLRLLGTQAVSAITYVVGSIVLFGLFMGRIVCGWVCPFGLLQELLYKIRTQKFACPRILYYVKYILLVFFVIVLPITLVSEIGYGKVWFCRLVCPAGTLEAGLFNLALRPELSALVKSLFYWKIALLITVLTLCVFYFRFFCKVLCPLGLIYGLFNKVGFFKLKWQNRACLDCDICEKVCPMGLKIPEELNSVECIRCLNCLKGCPAKVIELEFSLILTERFDSRKSIGKRKLCAKTDEGLTK</sequence>
<proteinExistence type="predicted"/>
<gene>
    <name evidence="9" type="ORF">TH606_05880</name>
</gene>
<dbReference type="RefSeq" id="WP_068541990.1">
    <property type="nucleotide sequence ID" value="NZ_LSFI01000023.1"/>
</dbReference>
<keyword evidence="5" id="KW-0408">Iron</keyword>
<evidence type="ECO:0000313" key="10">
    <source>
        <dbReference type="Proteomes" id="UP000076964"/>
    </source>
</evidence>
<evidence type="ECO:0000256" key="6">
    <source>
        <dbReference type="ARBA" id="ARBA00023014"/>
    </source>
</evidence>
<name>A0A177E821_9BACT</name>
<dbReference type="OrthoDB" id="9806398at2"/>
<dbReference type="Proteomes" id="UP000076964">
    <property type="component" value="Unassembled WGS sequence"/>
</dbReference>
<feature type="domain" description="4Fe-4S ferredoxin-type" evidence="8">
    <location>
        <begin position="250"/>
        <end position="279"/>
    </location>
</feature>
<dbReference type="InterPro" id="IPR017896">
    <property type="entry name" value="4Fe4S_Fe-S-bd"/>
</dbReference>
<keyword evidence="10" id="KW-1185">Reference proteome</keyword>